<accession>A0ACC7NRP4</accession>
<organism evidence="1 2">
    <name type="scientific">Paraburkholderia rhynchosiae</name>
    <dbReference type="NCBI Taxonomy" id="487049"/>
    <lineage>
        <taxon>Bacteria</taxon>
        <taxon>Pseudomonadati</taxon>
        <taxon>Pseudomonadota</taxon>
        <taxon>Betaproteobacteria</taxon>
        <taxon>Burkholderiales</taxon>
        <taxon>Burkholderiaceae</taxon>
        <taxon>Paraburkholderia</taxon>
    </lineage>
</organism>
<proteinExistence type="predicted"/>
<name>A0ACC7NRP4_9BURK</name>
<gene>
    <name evidence="1" type="ORF">PQR01_37405</name>
</gene>
<comment type="caution">
    <text evidence="1">The sequence shown here is derived from an EMBL/GenBank/DDBJ whole genome shotgun (WGS) entry which is preliminary data.</text>
</comment>
<dbReference type="EMBL" id="JAQQDW010000149">
    <property type="protein sequence ID" value="MFM0108916.1"/>
    <property type="molecule type" value="Genomic_DNA"/>
</dbReference>
<keyword evidence="2" id="KW-1185">Reference proteome</keyword>
<dbReference type="Proteomes" id="UP001629235">
    <property type="component" value="Unassembled WGS sequence"/>
</dbReference>
<reference evidence="1 2" key="1">
    <citation type="journal article" date="2024" name="Chem. Sci.">
        <title>Discovery of megapolipeptins by genome mining of a Burkholderiales bacteria collection.</title>
        <authorList>
            <person name="Paulo B.S."/>
            <person name="Recchia M.J.J."/>
            <person name="Lee S."/>
            <person name="Fergusson C.H."/>
            <person name="Romanowski S.B."/>
            <person name="Hernandez A."/>
            <person name="Krull N."/>
            <person name="Liu D.Y."/>
            <person name="Cavanagh H."/>
            <person name="Bos A."/>
            <person name="Gray C.A."/>
            <person name="Murphy B.T."/>
            <person name="Linington R.G."/>
            <person name="Eustaquio A.S."/>
        </authorList>
    </citation>
    <scope>NUCLEOTIDE SEQUENCE [LARGE SCALE GENOMIC DNA]</scope>
    <source>
        <strain evidence="1 2">RL18-126-BIB-B</strain>
    </source>
</reference>
<sequence>MEPALTAADEIDPRVNLWKRAEGALQSGGYIHPSGPYPKASEATVFISRHPAGQASPIPEARIAVTIVDGVAHANVDCHEVSTYKVDAIRVADEDIVGVVLHVVVAARKLSLQRL</sequence>
<evidence type="ECO:0000313" key="2">
    <source>
        <dbReference type="Proteomes" id="UP001629235"/>
    </source>
</evidence>
<protein>
    <submittedName>
        <fullName evidence="1">Uncharacterized protein</fullName>
    </submittedName>
</protein>
<evidence type="ECO:0000313" key="1">
    <source>
        <dbReference type="EMBL" id="MFM0108916.1"/>
    </source>
</evidence>